<evidence type="ECO:0008006" key="3">
    <source>
        <dbReference type="Google" id="ProtNLM"/>
    </source>
</evidence>
<reference evidence="1 2" key="1">
    <citation type="submission" date="2016-10" db="EMBL/GenBank/DDBJ databases">
        <authorList>
            <person name="de Groot N.N."/>
        </authorList>
    </citation>
    <scope>NUCLEOTIDE SEQUENCE [LARGE SCALE GENOMIC DNA]</scope>
    <source>
        <strain evidence="1 2">ASO4-2</strain>
    </source>
</reference>
<gene>
    <name evidence="1" type="ORF">SAMN05660653_02946</name>
</gene>
<keyword evidence="2" id="KW-1185">Reference proteome</keyword>
<dbReference type="AlphaFoldDB" id="A0A1G6ELI9"/>
<dbReference type="Proteomes" id="UP000198771">
    <property type="component" value="Unassembled WGS sequence"/>
</dbReference>
<accession>A0A1G6ELI9</accession>
<organism evidence="1 2">
    <name type="scientific">Desulfonatronum thiosulfatophilum</name>
    <dbReference type="NCBI Taxonomy" id="617002"/>
    <lineage>
        <taxon>Bacteria</taxon>
        <taxon>Pseudomonadati</taxon>
        <taxon>Thermodesulfobacteriota</taxon>
        <taxon>Desulfovibrionia</taxon>
        <taxon>Desulfovibrionales</taxon>
        <taxon>Desulfonatronaceae</taxon>
        <taxon>Desulfonatronum</taxon>
    </lineage>
</organism>
<evidence type="ECO:0000313" key="1">
    <source>
        <dbReference type="EMBL" id="SDB58260.1"/>
    </source>
</evidence>
<dbReference type="RefSeq" id="WP_092123414.1">
    <property type="nucleotide sequence ID" value="NZ_FMXO01000019.1"/>
</dbReference>
<proteinExistence type="predicted"/>
<dbReference type="OrthoDB" id="5472208at2"/>
<sequence>MQQANPDLRKSPRKEVLAPAVIHMEKDGKVYRSQAIVRNISMEGMLVALYDYDEDLKELDLENVTAKIRFRCSDADTEYVASCLTNRAEKLTYSIQISAVITKMSPEHLQAMQRYCS</sequence>
<evidence type="ECO:0000313" key="2">
    <source>
        <dbReference type="Proteomes" id="UP000198771"/>
    </source>
</evidence>
<protein>
    <recommendedName>
        <fullName evidence="3">PilZ domain-containing protein</fullName>
    </recommendedName>
</protein>
<name>A0A1G6ELI9_9BACT</name>
<dbReference type="EMBL" id="FMXO01000019">
    <property type="protein sequence ID" value="SDB58260.1"/>
    <property type="molecule type" value="Genomic_DNA"/>
</dbReference>